<evidence type="ECO:0000313" key="2">
    <source>
        <dbReference type="Proteomes" id="UP000654075"/>
    </source>
</evidence>
<accession>A0A813FCR5</accession>
<evidence type="ECO:0000313" key="1">
    <source>
        <dbReference type="EMBL" id="CAE8608181.1"/>
    </source>
</evidence>
<comment type="caution">
    <text evidence="1">The sequence shown here is derived from an EMBL/GenBank/DDBJ whole genome shotgun (WGS) entry which is preliminary data.</text>
</comment>
<dbReference type="OrthoDB" id="410783at2759"/>
<proteinExistence type="predicted"/>
<dbReference type="EMBL" id="CAJNNV010022541">
    <property type="protein sequence ID" value="CAE8608181.1"/>
    <property type="molecule type" value="Genomic_DNA"/>
</dbReference>
<gene>
    <name evidence="1" type="ORF">PGLA1383_LOCUS26055</name>
</gene>
<dbReference type="OMA" id="SEYQSIC"/>
<organism evidence="1 2">
    <name type="scientific">Polarella glacialis</name>
    <name type="common">Dinoflagellate</name>
    <dbReference type="NCBI Taxonomy" id="89957"/>
    <lineage>
        <taxon>Eukaryota</taxon>
        <taxon>Sar</taxon>
        <taxon>Alveolata</taxon>
        <taxon>Dinophyceae</taxon>
        <taxon>Suessiales</taxon>
        <taxon>Suessiaceae</taxon>
        <taxon>Polarella</taxon>
    </lineage>
</organism>
<reference evidence="1" key="1">
    <citation type="submission" date="2021-02" db="EMBL/GenBank/DDBJ databases">
        <authorList>
            <person name="Dougan E. K."/>
            <person name="Rhodes N."/>
            <person name="Thang M."/>
            <person name="Chan C."/>
        </authorList>
    </citation>
    <scope>NUCLEOTIDE SEQUENCE</scope>
</reference>
<sequence length="774" mass="86305">MGHKHLMPLTVMGSGRTSWHHKLAALLHVIILEAARSKASLTSFFVNVIGMVTDMGTERLLGCSPRIDITEHLTLQALESGVGPLPPLPPLIDQPEVTGAAVIAAAAGAAVEPAQGAEHRQEQWSILLPQLRSVEKIVGNVQYRERYQATCLSADQQHLLSSWSSSLKSLRWHAVGTFLSELLDLETLIRRTWSKAKFLSQKTEGARAAKIWDDSENLRDTVNIADKCFRSDHFWSSCVVCKQICFLAEYISSWSEGCPVHDVALRSGFGFNPRLVDLDTDISVPAPAHADPQHSVACCWRKGCRAPEMAASFTERMLPDLLEVADRSVKMVLASSPLEPQVRFDLHEDWTTAKARLQVELRMRNAYWKLLPWALCGVAHDNIQVARECARNCLSLWESCKIKHRVARRFLDPEWTGSADDPPLVQELTAFAFGADVSSLSSSFQLRVASFRLIRIVERSVEGWHSLINKVRKRAPNANPAYLSLELRMKEFEQTLLRNPHHLPALASEYQSICTLAGWTSAVLQLLGCSPHASPNMPTNLRDLAKLIYRDDLNTKHAAHNHVKQAIANHEGRRRASEPKLPALTMEPEMLMLLDHLRSACSSTSIYSIPRDMFRAHLLRDNLTHQATAVTPAGQSSLALDYIMDDDYCNLDSTLQIAGTSFPEPPPAAVDDGNVYFRVVQSRPGKYMKHEAVSADLSDMIVQPMFPILARSNAGRQIVVLSDSGVCEMSCVRWFTGGGTNRLDFPSLVTQFTQYVVHPQLVYRSTRACIQRHG</sequence>
<keyword evidence="2" id="KW-1185">Reference proteome</keyword>
<dbReference type="Proteomes" id="UP000654075">
    <property type="component" value="Unassembled WGS sequence"/>
</dbReference>
<protein>
    <submittedName>
        <fullName evidence="1">Uncharacterized protein</fullName>
    </submittedName>
</protein>
<dbReference type="AlphaFoldDB" id="A0A813FCR5"/>
<name>A0A813FCR5_POLGL</name>